<evidence type="ECO:0000313" key="2">
    <source>
        <dbReference type="EMBL" id="ODN71244.1"/>
    </source>
</evidence>
<proteinExistence type="predicted"/>
<gene>
    <name evidence="2" type="ORF">A6302_01441</name>
</gene>
<keyword evidence="3" id="KW-1185">Reference proteome</keyword>
<feature type="compositionally biased region" description="Polar residues" evidence="1">
    <location>
        <begin position="58"/>
        <end position="78"/>
    </location>
</feature>
<reference evidence="2 3" key="1">
    <citation type="submission" date="2016-07" db="EMBL/GenBank/DDBJ databases">
        <title>Draft Genome Sequence of Methylobrevis pamukkalensis PK2.</title>
        <authorList>
            <person name="Vasilenko O.V."/>
            <person name="Doronina N.V."/>
            <person name="Shmareva M.N."/>
            <person name="Tarlachkov S.V."/>
            <person name="Mustakhimov I."/>
            <person name="Trotsenko Y.A."/>
        </authorList>
    </citation>
    <scope>NUCLEOTIDE SEQUENCE [LARGE SCALE GENOMIC DNA]</scope>
    <source>
        <strain evidence="2 3">PK2</strain>
    </source>
</reference>
<evidence type="ECO:0000313" key="3">
    <source>
        <dbReference type="Proteomes" id="UP000094622"/>
    </source>
</evidence>
<dbReference type="EMBL" id="MCRJ01000026">
    <property type="protein sequence ID" value="ODN71244.1"/>
    <property type="molecule type" value="Genomic_DNA"/>
</dbReference>
<sequence>MTDAAPETPAPATHAVGDFLILGPDEGENHWQPVPANGHISVRVAPKLVNMEHPVGLGTQTVRPAATSANMPMTATRR</sequence>
<comment type="caution">
    <text evidence="2">The sequence shown here is derived from an EMBL/GenBank/DDBJ whole genome shotgun (WGS) entry which is preliminary data.</text>
</comment>
<name>A0A1E3H4K4_9HYPH</name>
<feature type="region of interest" description="Disordered" evidence="1">
    <location>
        <begin position="55"/>
        <end position="78"/>
    </location>
</feature>
<dbReference type="RefSeq" id="WP_245293948.1">
    <property type="nucleotide sequence ID" value="NZ_MCRJ01000026.1"/>
</dbReference>
<dbReference type="AlphaFoldDB" id="A0A1E3H4K4"/>
<accession>A0A1E3H4K4</accession>
<dbReference type="Proteomes" id="UP000094622">
    <property type="component" value="Unassembled WGS sequence"/>
</dbReference>
<organism evidence="2 3">
    <name type="scientific">Methylobrevis pamukkalensis</name>
    <dbReference type="NCBI Taxonomy" id="1439726"/>
    <lineage>
        <taxon>Bacteria</taxon>
        <taxon>Pseudomonadati</taxon>
        <taxon>Pseudomonadota</taxon>
        <taxon>Alphaproteobacteria</taxon>
        <taxon>Hyphomicrobiales</taxon>
        <taxon>Pleomorphomonadaceae</taxon>
        <taxon>Methylobrevis</taxon>
    </lineage>
</organism>
<protein>
    <submittedName>
        <fullName evidence="2">Uncharacterized protein</fullName>
    </submittedName>
</protein>
<evidence type="ECO:0000256" key="1">
    <source>
        <dbReference type="SAM" id="MobiDB-lite"/>
    </source>
</evidence>